<evidence type="ECO:0000256" key="1">
    <source>
        <dbReference type="SAM" id="Phobius"/>
    </source>
</evidence>
<feature type="transmembrane region" description="Helical" evidence="1">
    <location>
        <begin position="161"/>
        <end position="182"/>
    </location>
</feature>
<keyword evidence="3" id="KW-1185">Reference proteome</keyword>
<name>A0ABX8Z0P1_9BACT</name>
<feature type="transmembrane region" description="Helical" evidence="1">
    <location>
        <begin position="9"/>
        <end position="27"/>
    </location>
</feature>
<feature type="transmembrane region" description="Helical" evidence="1">
    <location>
        <begin position="104"/>
        <end position="123"/>
    </location>
</feature>
<dbReference type="EMBL" id="CP075585">
    <property type="protein sequence ID" value="QZA58993.1"/>
    <property type="molecule type" value="Genomic_DNA"/>
</dbReference>
<keyword evidence="1" id="KW-1133">Transmembrane helix</keyword>
<evidence type="ECO:0000313" key="3">
    <source>
        <dbReference type="Proteomes" id="UP000822862"/>
    </source>
</evidence>
<reference evidence="2 3" key="2">
    <citation type="submission" date="2021-05" db="EMBL/GenBank/DDBJ databases">
        <title>Ecology and evolution of chlamydial symbionts of arthropods.</title>
        <authorList>
            <person name="Halter T."/>
            <person name="Sixt B.S."/>
            <person name="Toenshoff E.R."/>
            <person name="Koestlbacher S."/>
            <person name="Schulz F."/>
            <person name="Kostanjsek R."/>
            <person name="Collingro A."/>
            <person name="Hendrickx F."/>
            <person name="Horn M."/>
        </authorList>
    </citation>
    <scope>NUCLEOTIDE SEQUENCE [LARGE SCALE GENOMIC DNA]</scope>
    <source>
        <strain evidence="2 3">15C</strain>
    </source>
</reference>
<gene>
    <name evidence="2" type="ORF">RHAB15C_0000876</name>
</gene>
<organism evidence="2 3">
    <name type="scientific">Candidatus Rhabdochlamydia porcellionis</name>
    <dbReference type="NCBI Taxonomy" id="225148"/>
    <lineage>
        <taxon>Bacteria</taxon>
        <taxon>Pseudomonadati</taxon>
        <taxon>Chlamydiota</taxon>
        <taxon>Chlamydiia</taxon>
        <taxon>Parachlamydiales</taxon>
        <taxon>Candidatus Rhabdochlamydiaceae</taxon>
        <taxon>Candidatus Rhabdochlamydia</taxon>
    </lineage>
</organism>
<sequence length="185" mass="20827">MYKKLIKGALIGGVTVFIWSMLSWMIFPWHAQAYYQFTDEAEVAKVIKENALESGVYILPNTSHYSNNTPTKEIRKAEEILKTGPFIFASIKLGKMQKMGVETLMISLCSYILAAAVISWMLLQTQGLRFLEKVLFVAMIGLLVAILGILPAWNWWHFSTIYTLITCLDLVIGWALAGLLMAKST</sequence>
<reference evidence="2 3" key="1">
    <citation type="submission" date="2020-01" db="EMBL/GenBank/DDBJ databases">
        <authorList>
            <person name="Sixt B."/>
            <person name="Schulz F."/>
            <person name="Kostanjsek R."/>
            <person name="Koestlbacher S."/>
            <person name="Collingro A."/>
            <person name="Toenshoff E."/>
            <person name="Horn M."/>
        </authorList>
    </citation>
    <scope>NUCLEOTIDE SEQUENCE [LARGE SCALE GENOMIC DNA]</scope>
    <source>
        <strain evidence="2 3">15C</strain>
    </source>
</reference>
<dbReference type="Proteomes" id="UP000822862">
    <property type="component" value="Chromosome"/>
</dbReference>
<keyword evidence="1" id="KW-0472">Membrane</keyword>
<proteinExistence type="predicted"/>
<evidence type="ECO:0000313" key="2">
    <source>
        <dbReference type="EMBL" id="QZA58993.1"/>
    </source>
</evidence>
<feature type="transmembrane region" description="Helical" evidence="1">
    <location>
        <begin position="135"/>
        <end position="155"/>
    </location>
</feature>
<keyword evidence="1" id="KW-0812">Transmembrane</keyword>
<protein>
    <submittedName>
        <fullName evidence="2">Uncharacterized protein</fullName>
    </submittedName>
</protein>
<dbReference type="RefSeq" id="WP_194845315.1">
    <property type="nucleotide sequence ID" value="NZ_CP075585.1"/>
</dbReference>
<accession>A0ABX8Z0P1</accession>